<keyword evidence="2" id="KW-1185">Reference proteome</keyword>
<dbReference type="RefSeq" id="WP_395416385.1">
    <property type="nucleotide sequence ID" value="NZ_JBIPKE010000012.1"/>
</dbReference>
<organism evidence="1 2">
    <name type="scientific">Marinoscillum luteum</name>
    <dbReference type="NCBI Taxonomy" id="861051"/>
    <lineage>
        <taxon>Bacteria</taxon>
        <taxon>Pseudomonadati</taxon>
        <taxon>Bacteroidota</taxon>
        <taxon>Cytophagia</taxon>
        <taxon>Cytophagales</taxon>
        <taxon>Reichenbachiellaceae</taxon>
        <taxon>Marinoscillum</taxon>
    </lineage>
</organism>
<dbReference type="Proteomes" id="UP001610063">
    <property type="component" value="Unassembled WGS sequence"/>
</dbReference>
<name>A0ABW7N6M3_9BACT</name>
<evidence type="ECO:0008006" key="3">
    <source>
        <dbReference type="Google" id="ProtNLM"/>
    </source>
</evidence>
<dbReference type="EMBL" id="JBIPKE010000012">
    <property type="protein sequence ID" value="MFH6982730.1"/>
    <property type="molecule type" value="Genomic_DNA"/>
</dbReference>
<sequence length="204" mass="22842">MKALMYVIFIIPMVCWSQLPGNSESINKKTPAKYPVQSGIISYTVSGGATGTATLYFDRNGWRALEHRTIQINRYSTVSTEDRKELTDGDYIYKINLTSGSGEKAKDERWSGLMTYKSNAQAFEAIMVSRGGSKVGTDTLLGKPCNKWAFDKGPVSHLWVWQGIPLKVIKKLPGLSYEQTAVSFTENPQIEEATFTLPEEITWK</sequence>
<comment type="caution">
    <text evidence="1">The sequence shown here is derived from an EMBL/GenBank/DDBJ whole genome shotgun (WGS) entry which is preliminary data.</text>
</comment>
<proteinExistence type="predicted"/>
<evidence type="ECO:0000313" key="2">
    <source>
        <dbReference type="Proteomes" id="UP001610063"/>
    </source>
</evidence>
<reference evidence="1 2" key="1">
    <citation type="journal article" date="2013" name="Int. J. Syst. Evol. Microbiol.">
        <title>Marinoscillum luteum sp. nov., isolated from marine sediment.</title>
        <authorList>
            <person name="Cha I.T."/>
            <person name="Park S.J."/>
            <person name="Kim S.J."/>
            <person name="Kim J.G."/>
            <person name="Jung M.Y."/>
            <person name="Shin K.S."/>
            <person name="Kwon K.K."/>
            <person name="Yang S.H."/>
            <person name="Seo Y.S."/>
            <person name="Rhee S.K."/>
        </authorList>
    </citation>
    <scope>NUCLEOTIDE SEQUENCE [LARGE SCALE GENOMIC DNA]</scope>
    <source>
        <strain evidence="1 2">KCTC 23939</strain>
    </source>
</reference>
<gene>
    <name evidence="1" type="ORF">ACHKAR_04730</name>
</gene>
<evidence type="ECO:0000313" key="1">
    <source>
        <dbReference type="EMBL" id="MFH6982730.1"/>
    </source>
</evidence>
<accession>A0ABW7N6M3</accession>
<protein>
    <recommendedName>
        <fullName evidence="3">DUF4412 domain-containing protein</fullName>
    </recommendedName>
</protein>